<feature type="transmembrane region" description="Helical" evidence="7">
    <location>
        <begin position="5"/>
        <end position="22"/>
    </location>
</feature>
<keyword evidence="3" id="KW-0813">Transport</keyword>
<dbReference type="GO" id="GO:0015297">
    <property type="term" value="F:antiporter activity"/>
    <property type="evidence" value="ECO:0007669"/>
    <property type="project" value="InterPro"/>
</dbReference>
<keyword evidence="5 7" id="KW-1133">Transmembrane helix</keyword>
<feature type="transmembrane region" description="Helical" evidence="7">
    <location>
        <begin position="109"/>
        <end position="134"/>
    </location>
</feature>
<dbReference type="AlphaFoldDB" id="A0A1H7ZKY6"/>
<evidence type="ECO:0000259" key="8">
    <source>
        <dbReference type="Pfam" id="PF00999"/>
    </source>
</evidence>
<sequence length="394" mass="43242">MHNILLPVCVLCLVILLLIVVLKKARQPYMVAYILAGIVLGPNITGVFSSPDTVEGLGEIGILLLMFFLGMENEIPNRKSLLFVPVIAQIVKTIVSFLLVYLVGRIFAWPLTTVALFTVLLIFNSTAVVSGFLKSNGEIRSLTGKTVLNILLLQDVLLAPVLTFFQLIGPQKTDPVKLIVSVIACIALFFLLRSVRNRNFFASPVAGLENDHELQVFTAACICLGLALIVSLMGLTASIGSFAAGIFIGRVKGFHWLEHTLGPFKVFFTALFFVSVGIRFDVIYLVHNWTFIAAITVVIMLVNSVLSAGIFHMLRFPIRKSIYAGALLSQTGEFGILACSLAYQMHIIPFNIFKACIAVTALSLLLSSVWISVVKKYVYKGQDTDRRILQNMAA</sequence>
<evidence type="ECO:0000256" key="6">
    <source>
        <dbReference type="ARBA" id="ARBA00023136"/>
    </source>
</evidence>
<comment type="subcellular location">
    <subcellularLocation>
        <location evidence="1">Membrane</location>
        <topology evidence="1">Multi-pass membrane protein</topology>
    </subcellularLocation>
</comment>
<evidence type="ECO:0000313" key="10">
    <source>
        <dbReference type="Proteomes" id="UP000198984"/>
    </source>
</evidence>
<dbReference type="GO" id="GO:0016020">
    <property type="term" value="C:membrane"/>
    <property type="evidence" value="ECO:0007669"/>
    <property type="project" value="UniProtKB-SubCell"/>
</dbReference>
<dbReference type="Pfam" id="PF00999">
    <property type="entry name" value="Na_H_Exchanger"/>
    <property type="match status" value="1"/>
</dbReference>
<dbReference type="PANTHER" id="PTHR42751:SF6">
    <property type="entry name" value="CONSERVED INTEGRAL MEMBRANE TRANSPORT PROTEIN-RELATED"/>
    <property type="match status" value="1"/>
</dbReference>
<accession>A0A1H7ZKY6</accession>
<comment type="similarity">
    <text evidence="2">Belongs to the monovalent cation:proton antiporter 2 (CPA2) transporter (TC 2.A.37) family.</text>
</comment>
<feature type="transmembrane region" description="Helical" evidence="7">
    <location>
        <begin position="261"/>
        <end position="282"/>
    </location>
</feature>
<gene>
    <name evidence="9" type="ORF">SAMN04488505_105124</name>
</gene>
<feature type="transmembrane region" description="Helical" evidence="7">
    <location>
        <begin position="175"/>
        <end position="195"/>
    </location>
</feature>
<keyword evidence="10" id="KW-1185">Reference proteome</keyword>
<dbReference type="GO" id="GO:1902600">
    <property type="term" value="P:proton transmembrane transport"/>
    <property type="evidence" value="ECO:0007669"/>
    <property type="project" value="InterPro"/>
</dbReference>
<feature type="transmembrane region" description="Helical" evidence="7">
    <location>
        <begin position="29"/>
        <end position="48"/>
    </location>
</feature>
<evidence type="ECO:0000256" key="3">
    <source>
        <dbReference type="ARBA" id="ARBA00022448"/>
    </source>
</evidence>
<feature type="transmembrane region" description="Helical" evidence="7">
    <location>
        <begin position="289"/>
        <end position="310"/>
    </location>
</feature>
<evidence type="ECO:0000256" key="4">
    <source>
        <dbReference type="ARBA" id="ARBA00022692"/>
    </source>
</evidence>
<dbReference type="InterPro" id="IPR006153">
    <property type="entry name" value="Cation/H_exchanger_TM"/>
</dbReference>
<dbReference type="Gene3D" id="1.20.1530.20">
    <property type="match status" value="1"/>
</dbReference>
<dbReference type="PANTHER" id="PTHR42751">
    <property type="entry name" value="SODIUM/HYDROGEN EXCHANGER FAMILY/TRKA DOMAIN PROTEIN"/>
    <property type="match status" value="1"/>
</dbReference>
<evidence type="ECO:0000256" key="1">
    <source>
        <dbReference type="ARBA" id="ARBA00004141"/>
    </source>
</evidence>
<feature type="transmembrane region" description="Helical" evidence="7">
    <location>
        <begin position="146"/>
        <end position="169"/>
    </location>
</feature>
<evidence type="ECO:0000256" key="5">
    <source>
        <dbReference type="ARBA" id="ARBA00022989"/>
    </source>
</evidence>
<evidence type="ECO:0000256" key="7">
    <source>
        <dbReference type="SAM" id="Phobius"/>
    </source>
</evidence>
<evidence type="ECO:0000256" key="2">
    <source>
        <dbReference type="ARBA" id="ARBA00005551"/>
    </source>
</evidence>
<proteinExistence type="inferred from homology"/>
<dbReference type="InterPro" id="IPR038770">
    <property type="entry name" value="Na+/solute_symporter_sf"/>
</dbReference>
<feature type="transmembrane region" description="Helical" evidence="7">
    <location>
        <begin position="216"/>
        <end position="249"/>
    </location>
</feature>
<feature type="transmembrane region" description="Helical" evidence="7">
    <location>
        <begin position="82"/>
        <end position="103"/>
    </location>
</feature>
<organism evidence="9 10">
    <name type="scientific">Chitinophaga rupis</name>
    <dbReference type="NCBI Taxonomy" id="573321"/>
    <lineage>
        <taxon>Bacteria</taxon>
        <taxon>Pseudomonadati</taxon>
        <taxon>Bacteroidota</taxon>
        <taxon>Chitinophagia</taxon>
        <taxon>Chitinophagales</taxon>
        <taxon>Chitinophagaceae</taxon>
        <taxon>Chitinophaga</taxon>
    </lineage>
</organism>
<protein>
    <submittedName>
        <fullName evidence="9">Transporter, CPA2 family</fullName>
    </submittedName>
</protein>
<dbReference type="EMBL" id="FOBB01000005">
    <property type="protein sequence ID" value="SEM58975.1"/>
    <property type="molecule type" value="Genomic_DNA"/>
</dbReference>
<dbReference type="Proteomes" id="UP000198984">
    <property type="component" value="Unassembled WGS sequence"/>
</dbReference>
<feature type="transmembrane region" description="Helical" evidence="7">
    <location>
        <begin position="54"/>
        <end position="70"/>
    </location>
</feature>
<feature type="domain" description="Cation/H+ exchanger transmembrane" evidence="8">
    <location>
        <begin position="14"/>
        <end position="373"/>
    </location>
</feature>
<reference evidence="9 10" key="1">
    <citation type="submission" date="2016-10" db="EMBL/GenBank/DDBJ databases">
        <authorList>
            <person name="de Groot N.N."/>
        </authorList>
    </citation>
    <scope>NUCLEOTIDE SEQUENCE [LARGE SCALE GENOMIC DNA]</scope>
    <source>
        <strain evidence="9 10">DSM 21039</strain>
    </source>
</reference>
<dbReference type="RefSeq" id="WP_089916195.1">
    <property type="nucleotide sequence ID" value="NZ_FOBB01000005.1"/>
</dbReference>
<name>A0A1H7ZKY6_9BACT</name>
<feature type="transmembrane region" description="Helical" evidence="7">
    <location>
        <begin position="355"/>
        <end position="373"/>
    </location>
</feature>
<dbReference type="OrthoDB" id="9781411at2"/>
<dbReference type="STRING" id="573321.SAMN04488505_105124"/>
<keyword evidence="6 7" id="KW-0472">Membrane</keyword>
<keyword evidence="4 7" id="KW-0812">Transmembrane</keyword>
<evidence type="ECO:0000313" key="9">
    <source>
        <dbReference type="EMBL" id="SEM58975.1"/>
    </source>
</evidence>